<comment type="caution">
    <text evidence="9">The sequence shown here is derived from an EMBL/GenBank/DDBJ whole genome shotgun (WGS) entry which is preliminary data.</text>
</comment>
<dbReference type="Gene3D" id="3.10.20.30">
    <property type="match status" value="1"/>
</dbReference>
<dbReference type="PROSITE" id="PS51085">
    <property type="entry name" value="2FE2S_FER_2"/>
    <property type="match status" value="1"/>
</dbReference>
<keyword evidence="4" id="KW-0560">Oxidoreductase</keyword>
<dbReference type="Proteomes" id="UP001595711">
    <property type="component" value="Unassembled WGS sequence"/>
</dbReference>
<accession>A0ABV7VA20</accession>
<dbReference type="Gene3D" id="3.40.50.80">
    <property type="entry name" value="Nucleotide-binding domain of ferredoxin-NADP reductase (FNR) module"/>
    <property type="match status" value="1"/>
</dbReference>
<evidence type="ECO:0000313" key="10">
    <source>
        <dbReference type="Proteomes" id="UP001595711"/>
    </source>
</evidence>
<dbReference type="PROSITE" id="PS51384">
    <property type="entry name" value="FAD_FR"/>
    <property type="match status" value="1"/>
</dbReference>
<gene>
    <name evidence="9" type="ORF">ACFOOQ_01945</name>
</gene>
<keyword evidence="5" id="KW-0408">Iron</keyword>
<feature type="domain" description="2Fe-2S ferredoxin-type" evidence="7">
    <location>
        <begin position="250"/>
        <end position="333"/>
    </location>
</feature>
<dbReference type="PANTHER" id="PTHR47354:SF1">
    <property type="entry name" value="CARNITINE MONOOXYGENASE REDUCTASE SUBUNIT"/>
    <property type="match status" value="1"/>
</dbReference>
<dbReference type="InterPro" id="IPR050415">
    <property type="entry name" value="MRET"/>
</dbReference>
<evidence type="ECO:0000313" key="9">
    <source>
        <dbReference type="EMBL" id="MFC3674285.1"/>
    </source>
</evidence>
<dbReference type="CDD" id="cd06185">
    <property type="entry name" value="PDR_like"/>
    <property type="match status" value="1"/>
</dbReference>
<dbReference type="SUPFAM" id="SSF63380">
    <property type="entry name" value="Riboflavin synthase domain-like"/>
    <property type="match status" value="1"/>
</dbReference>
<keyword evidence="2" id="KW-0001">2Fe-2S</keyword>
<dbReference type="Gene3D" id="2.40.30.10">
    <property type="entry name" value="Translation factors"/>
    <property type="match status" value="1"/>
</dbReference>
<dbReference type="SUPFAM" id="SSF52343">
    <property type="entry name" value="Ferredoxin reductase-like, C-terminal NADP-linked domain"/>
    <property type="match status" value="1"/>
</dbReference>
<keyword evidence="1" id="KW-0285">Flavoprotein</keyword>
<evidence type="ECO:0000256" key="4">
    <source>
        <dbReference type="ARBA" id="ARBA00023002"/>
    </source>
</evidence>
<dbReference type="InterPro" id="IPR036010">
    <property type="entry name" value="2Fe-2S_ferredoxin-like_sf"/>
</dbReference>
<evidence type="ECO:0000256" key="6">
    <source>
        <dbReference type="ARBA" id="ARBA00023014"/>
    </source>
</evidence>
<dbReference type="InterPro" id="IPR001041">
    <property type="entry name" value="2Fe-2S_ferredoxin-type"/>
</dbReference>
<dbReference type="InterPro" id="IPR001433">
    <property type="entry name" value="OxRdtase_FAD/NAD-bd"/>
</dbReference>
<dbReference type="RefSeq" id="WP_379720973.1">
    <property type="nucleotide sequence ID" value="NZ_JBHRYJ010000001.1"/>
</dbReference>
<keyword evidence="6" id="KW-0411">Iron-sulfur</keyword>
<evidence type="ECO:0000256" key="3">
    <source>
        <dbReference type="ARBA" id="ARBA00022723"/>
    </source>
</evidence>
<dbReference type="Pfam" id="PF00111">
    <property type="entry name" value="Fer2"/>
    <property type="match status" value="1"/>
</dbReference>
<organism evidence="9 10">
    <name type="scientific">Ferrovibrio xuzhouensis</name>
    <dbReference type="NCBI Taxonomy" id="1576914"/>
    <lineage>
        <taxon>Bacteria</taxon>
        <taxon>Pseudomonadati</taxon>
        <taxon>Pseudomonadota</taxon>
        <taxon>Alphaproteobacteria</taxon>
        <taxon>Rhodospirillales</taxon>
        <taxon>Rhodospirillaceae</taxon>
        <taxon>Ferrovibrio</taxon>
    </lineage>
</organism>
<evidence type="ECO:0000256" key="5">
    <source>
        <dbReference type="ARBA" id="ARBA00023004"/>
    </source>
</evidence>
<dbReference type="CDD" id="cd00207">
    <property type="entry name" value="fer2"/>
    <property type="match status" value="1"/>
</dbReference>
<keyword evidence="10" id="KW-1185">Reference proteome</keyword>
<dbReference type="InterPro" id="IPR017927">
    <property type="entry name" value="FAD-bd_FR_type"/>
</dbReference>
<name>A0ABV7VA20_9PROT</name>
<keyword evidence="3" id="KW-0479">Metal-binding</keyword>
<proteinExistence type="predicted"/>
<evidence type="ECO:0000256" key="2">
    <source>
        <dbReference type="ARBA" id="ARBA00022714"/>
    </source>
</evidence>
<evidence type="ECO:0000259" key="7">
    <source>
        <dbReference type="PROSITE" id="PS51085"/>
    </source>
</evidence>
<dbReference type="EMBL" id="JBHRYJ010000001">
    <property type="protein sequence ID" value="MFC3674285.1"/>
    <property type="molecule type" value="Genomic_DNA"/>
</dbReference>
<evidence type="ECO:0000256" key="1">
    <source>
        <dbReference type="ARBA" id="ARBA00022630"/>
    </source>
</evidence>
<dbReference type="InterPro" id="IPR017938">
    <property type="entry name" value="Riboflavin_synthase-like_b-brl"/>
</dbReference>
<protein>
    <submittedName>
        <fullName evidence="9">PDR/VanB family oxidoreductase</fullName>
    </submittedName>
</protein>
<dbReference type="Pfam" id="PF00175">
    <property type="entry name" value="NAD_binding_1"/>
    <property type="match status" value="1"/>
</dbReference>
<evidence type="ECO:0000259" key="8">
    <source>
        <dbReference type="PROSITE" id="PS51384"/>
    </source>
</evidence>
<feature type="domain" description="FAD-binding FR-type" evidence="8">
    <location>
        <begin position="16"/>
        <end position="117"/>
    </location>
</feature>
<dbReference type="PANTHER" id="PTHR47354">
    <property type="entry name" value="NADH OXIDOREDUCTASE HCR"/>
    <property type="match status" value="1"/>
</dbReference>
<sequence>MMMTGACSDSGAGPAARRLQVRLQRIDYAAEAINILDLAATDAGGLPPFEAGAHIDLHLPPDMVRQYSLCGDPADGSRYRIAVLRQDDGRGGSRSVHALRCGDMLEISAPRNGFPLDMRAGHHLLVAGGIGITPMIPMLHVLERQGADYSLYYCARGAGKMAFRDEIDRLARRGTAHLFFDGAAFRVVLADLLQPGAQPAGTHLYHCGPAALMAAVAQRTAVWPPGTVHAEFFAAPAGDRPAEGAAADGFEVVLARSGTRIAVPPGVSIADALRQAGIATATSCEQGICGECVVGYSAGEPDHRDFILSDGERRTQVALCCARSHSPSLTIDL</sequence>
<dbReference type="InterPro" id="IPR039261">
    <property type="entry name" value="FNR_nucleotide-bd"/>
</dbReference>
<dbReference type="SUPFAM" id="SSF54292">
    <property type="entry name" value="2Fe-2S ferredoxin-like"/>
    <property type="match status" value="1"/>
</dbReference>
<reference evidence="10" key="1">
    <citation type="journal article" date="2019" name="Int. J. Syst. Evol. Microbiol.">
        <title>The Global Catalogue of Microorganisms (GCM) 10K type strain sequencing project: providing services to taxonomists for standard genome sequencing and annotation.</title>
        <authorList>
            <consortium name="The Broad Institute Genomics Platform"/>
            <consortium name="The Broad Institute Genome Sequencing Center for Infectious Disease"/>
            <person name="Wu L."/>
            <person name="Ma J."/>
        </authorList>
    </citation>
    <scope>NUCLEOTIDE SEQUENCE [LARGE SCALE GENOMIC DNA]</scope>
    <source>
        <strain evidence="10">KCTC 42182</strain>
    </source>
</reference>
<dbReference type="InterPro" id="IPR012675">
    <property type="entry name" value="Beta-grasp_dom_sf"/>
</dbReference>
<dbReference type="PRINTS" id="PR00409">
    <property type="entry name" value="PHDIOXRDTASE"/>
</dbReference>